<organism evidence="3 4">
    <name type="scientific">Streptomyces marokkonensis</name>
    <dbReference type="NCBI Taxonomy" id="324855"/>
    <lineage>
        <taxon>Bacteria</taxon>
        <taxon>Bacillati</taxon>
        <taxon>Actinomycetota</taxon>
        <taxon>Actinomycetes</taxon>
        <taxon>Kitasatosporales</taxon>
        <taxon>Streptomycetaceae</taxon>
        <taxon>Streptomyces</taxon>
    </lineage>
</organism>
<sequence>MPTPAGFHGAGRRRAPRAARTGGRRITAEVYFGRAGRDRSLPPERIGRLERALTDAGARQRCESYTGAGH</sequence>
<dbReference type="Proteomes" id="UP001601627">
    <property type="component" value="Unassembled WGS sequence"/>
</dbReference>
<name>A0ABW6QEL5_9ACTN</name>
<protein>
    <submittedName>
        <fullName evidence="3">Dienelactone hydrolase family protein</fullName>
    </submittedName>
</protein>
<feature type="domain" description="Dienelactone hydrolase" evidence="2">
    <location>
        <begin position="5"/>
        <end position="70"/>
    </location>
</feature>
<keyword evidence="4" id="KW-1185">Reference proteome</keyword>
<evidence type="ECO:0000259" key="2">
    <source>
        <dbReference type="Pfam" id="PF01738"/>
    </source>
</evidence>
<dbReference type="Pfam" id="PF01738">
    <property type="entry name" value="DLH"/>
    <property type="match status" value="1"/>
</dbReference>
<keyword evidence="3" id="KW-0378">Hydrolase</keyword>
<dbReference type="InterPro" id="IPR002925">
    <property type="entry name" value="Dienelactn_hydro"/>
</dbReference>
<dbReference type="GO" id="GO:0016787">
    <property type="term" value="F:hydrolase activity"/>
    <property type="evidence" value="ECO:0007669"/>
    <property type="project" value="UniProtKB-KW"/>
</dbReference>
<dbReference type="RefSeq" id="WP_388239390.1">
    <property type="nucleotide sequence ID" value="NZ_JBHVZQ010000037.1"/>
</dbReference>
<evidence type="ECO:0000256" key="1">
    <source>
        <dbReference type="SAM" id="MobiDB-lite"/>
    </source>
</evidence>
<evidence type="ECO:0000313" key="3">
    <source>
        <dbReference type="EMBL" id="MFF1277521.1"/>
    </source>
</evidence>
<evidence type="ECO:0000313" key="4">
    <source>
        <dbReference type="Proteomes" id="UP001601627"/>
    </source>
</evidence>
<dbReference type="Gene3D" id="3.40.50.1820">
    <property type="entry name" value="alpha/beta hydrolase"/>
    <property type="match status" value="1"/>
</dbReference>
<gene>
    <name evidence="3" type="ORF">ACFVZC_29610</name>
</gene>
<accession>A0ABW6QEL5</accession>
<comment type="caution">
    <text evidence="3">The sequence shown here is derived from an EMBL/GenBank/DDBJ whole genome shotgun (WGS) entry which is preliminary data.</text>
</comment>
<proteinExistence type="predicted"/>
<dbReference type="InterPro" id="IPR029058">
    <property type="entry name" value="AB_hydrolase_fold"/>
</dbReference>
<feature type="region of interest" description="Disordered" evidence="1">
    <location>
        <begin position="1"/>
        <end position="23"/>
    </location>
</feature>
<reference evidence="3 4" key="1">
    <citation type="submission" date="2024-09" db="EMBL/GenBank/DDBJ databases">
        <title>The Natural Products Discovery Center: Release of the First 8490 Sequenced Strains for Exploring Actinobacteria Biosynthetic Diversity.</title>
        <authorList>
            <person name="Kalkreuter E."/>
            <person name="Kautsar S.A."/>
            <person name="Yang D."/>
            <person name="Bader C.D."/>
            <person name="Teijaro C.N."/>
            <person name="Fluegel L."/>
            <person name="Davis C.M."/>
            <person name="Simpson J.R."/>
            <person name="Lauterbach L."/>
            <person name="Steele A.D."/>
            <person name="Gui C."/>
            <person name="Meng S."/>
            <person name="Li G."/>
            <person name="Viehrig K."/>
            <person name="Ye F."/>
            <person name="Su P."/>
            <person name="Kiefer A.F."/>
            <person name="Nichols A."/>
            <person name="Cepeda A.J."/>
            <person name="Yan W."/>
            <person name="Fan B."/>
            <person name="Jiang Y."/>
            <person name="Adhikari A."/>
            <person name="Zheng C.-J."/>
            <person name="Schuster L."/>
            <person name="Cowan T.M."/>
            <person name="Smanski M.J."/>
            <person name="Chevrette M.G."/>
            <person name="De Carvalho L.P.S."/>
            <person name="Shen B."/>
        </authorList>
    </citation>
    <scope>NUCLEOTIDE SEQUENCE [LARGE SCALE GENOMIC DNA]</scope>
    <source>
        <strain evidence="3 4">NPDC058328</strain>
    </source>
</reference>
<dbReference type="EMBL" id="JBHVZQ010000037">
    <property type="protein sequence ID" value="MFF1277521.1"/>
    <property type="molecule type" value="Genomic_DNA"/>
</dbReference>